<keyword evidence="2" id="KW-0238">DNA-binding</keyword>
<evidence type="ECO:0000256" key="3">
    <source>
        <dbReference type="ARBA" id="ARBA00023163"/>
    </source>
</evidence>
<dbReference type="PROSITE" id="PS50932">
    <property type="entry name" value="HTH_LACI_2"/>
    <property type="match status" value="1"/>
</dbReference>
<dbReference type="SUPFAM" id="SSF47413">
    <property type="entry name" value="lambda repressor-like DNA-binding domains"/>
    <property type="match status" value="1"/>
</dbReference>
<dbReference type="GO" id="GO:0003700">
    <property type="term" value="F:DNA-binding transcription factor activity"/>
    <property type="evidence" value="ECO:0007669"/>
    <property type="project" value="TreeGrafter"/>
</dbReference>
<evidence type="ECO:0000313" key="6">
    <source>
        <dbReference type="Proteomes" id="UP000824044"/>
    </source>
</evidence>
<dbReference type="GO" id="GO:0000976">
    <property type="term" value="F:transcription cis-regulatory region binding"/>
    <property type="evidence" value="ECO:0007669"/>
    <property type="project" value="TreeGrafter"/>
</dbReference>
<dbReference type="PRINTS" id="PR00036">
    <property type="entry name" value="HTHLACI"/>
</dbReference>
<reference evidence="5" key="2">
    <citation type="submission" date="2021-04" db="EMBL/GenBank/DDBJ databases">
        <authorList>
            <person name="Gilroy R."/>
        </authorList>
    </citation>
    <scope>NUCLEOTIDE SEQUENCE</scope>
    <source>
        <strain evidence="5">CHK33-5263</strain>
    </source>
</reference>
<dbReference type="Gene3D" id="1.10.260.40">
    <property type="entry name" value="lambda repressor-like DNA-binding domains"/>
    <property type="match status" value="1"/>
</dbReference>
<keyword evidence="3" id="KW-0804">Transcription</keyword>
<reference evidence="5" key="1">
    <citation type="journal article" date="2021" name="PeerJ">
        <title>Extensive microbial diversity within the chicken gut microbiome revealed by metagenomics and culture.</title>
        <authorList>
            <person name="Gilroy R."/>
            <person name="Ravi A."/>
            <person name="Getino M."/>
            <person name="Pursley I."/>
            <person name="Horton D.L."/>
            <person name="Alikhan N.F."/>
            <person name="Baker D."/>
            <person name="Gharbi K."/>
            <person name="Hall N."/>
            <person name="Watson M."/>
            <person name="Adriaenssens E.M."/>
            <person name="Foster-Nyarko E."/>
            <person name="Jarju S."/>
            <person name="Secka A."/>
            <person name="Antonio M."/>
            <person name="Oren A."/>
            <person name="Chaudhuri R.R."/>
            <person name="La Ragione R."/>
            <person name="Hildebrand F."/>
            <person name="Pallen M.J."/>
        </authorList>
    </citation>
    <scope>NUCLEOTIDE SEQUENCE</scope>
    <source>
        <strain evidence="5">CHK33-5263</strain>
    </source>
</reference>
<evidence type="ECO:0000259" key="4">
    <source>
        <dbReference type="PROSITE" id="PS50932"/>
    </source>
</evidence>
<dbReference type="SMART" id="SM00354">
    <property type="entry name" value="HTH_LACI"/>
    <property type="match status" value="1"/>
</dbReference>
<accession>A0A9D2DW36</accession>
<protein>
    <submittedName>
        <fullName evidence="5">LacI family transcriptional regulator</fullName>
    </submittedName>
</protein>
<dbReference type="PANTHER" id="PTHR30146">
    <property type="entry name" value="LACI-RELATED TRANSCRIPTIONAL REPRESSOR"/>
    <property type="match status" value="1"/>
</dbReference>
<name>A0A9D2DW36_9FIRM</name>
<dbReference type="InterPro" id="IPR010982">
    <property type="entry name" value="Lambda_DNA-bd_dom_sf"/>
</dbReference>
<proteinExistence type="predicted"/>
<evidence type="ECO:0000256" key="1">
    <source>
        <dbReference type="ARBA" id="ARBA00023015"/>
    </source>
</evidence>
<dbReference type="PANTHER" id="PTHR30146:SF109">
    <property type="entry name" value="HTH-TYPE TRANSCRIPTIONAL REGULATOR GALS"/>
    <property type="match status" value="1"/>
</dbReference>
<comment type="caution">
    <text evidence="5">The sequence shown here is derived from an EMBL/GenBank/DDBJ whole genome shotgun (WGS) entry which is preliminary data.</text>
</comment>
<evidence type="ECO:0000256" key="2">
    <source>
        <dbReference type="ARBA" id="ARBA00023125"/>
    </source>
</evidence>
<dbReference type="EMBL" id="DXBS01000037">
    <property type="protein sequence ID" value="HIZ24158.1"/>
    <property type="molecule type" value="Genomic_DNA"/>
</dbReference>
<dbReference type="Proteomes" id="UP000824044">
    <property type="component" value="Unassembled WGS sequence"/>
</dbReference>
<organism evidence="5 6">
    <name type="scientific">Candidatus Gallimonas intestinigallinarum</name>
    <dbReference type="NCBI Taxonomy" id="2838604"/>
    <lineage>
        <taxon>Bacteria</taxon>
        <taxon>Bacillati</taxon>
        <taxon>Bacillota</taxon>
        <taxon>Clostridia</taxon>
        <taxon>Candidatus Gallimonas</taxon>
    </lineage>
</organism>
<feature type="domain" description="HTH lacI-type" evidence="4">
    <location>
        <begin position="5"/>
        <end position="61"/>
    </location>
</feature>
<dbReference type="CDD" id="cd01392">
    <property type="entry name" value="HTH_LacI"/>
    <property type="match status" value="1"/>
</dbReference>
<dbReference type="Pfam" id="PF00356">
    <property type="entry name" value="LacI"/>
    <property type="match status" value="1"/>
</dbReference>
<sequence length="266" mass="29846">MNKRVTIKDVAEAAGVCKATVSYVLNDRKDQKISEATKKKVWQVVNMLGYRPNAFAQNMRTTEERQMIGVCLPEDMSALEKAASMDFLSDLSAVLKEQNASIVLLGCAPERISTADALIACSLTREQFFALGECNFIPLLSVDCRIDDSLFFEVAPDYATLKLRADAHFGGDYCYVCIPPRDQMLRREIEAAFPRTMFVRTFGDLEKIGARNIFVTQRALAEAFSSRDCDLYLWEDAGRRTAETVAACTRLALSHEPCEQHIFRVS</sequence>
<keyword evidence="1" id="KW-0805">Transcription regulation</keyword>
<dbReference type="InterPro" id="IPR000843">
    <property type="entry name" value="HTH_LacI"/>
</dbReference>
<dbReference type="AlphaFoldDB" id="A0A9D2DW36"/>
<gene>
    <name evidence="5" type="ORF">H9812_01595</name>
</gene>
<evidence type="ECO:0000313" key="5">
    <source>
        <dbReference type="EMBL" id="HIZ24158.1"/>
    </source>
</evidence>